<keyword evidence="1" id="KW-0732">Signal</keyword>
<gene>
    <name evidence="3" type="ORF">AVDCRST_MAG91-1000</name>
</gene>
<evidence type="ECO:0000259" key="2">
    <source>
        <dbReference type="Pfam" id="PF07589"/>
    </source>
</evidence>
<feature type="domain" description="Ice-binding protein C-terminal" evidence="2">
    <location>
        <begin position="197"/>
        <end position="221"/>
    </location>
</feature>
<dbReference type="AlphaFoldDB" id="A0A6J4SP18"/>
<feature type="chain" id="PRO_5026662258" description="Ice-binding protein C-terminal domain-containing protein" evidence="1">
    <location>
        <begin position="21"/>
        <end position="230"/>
    </location>
</feature>
<organism evidence="3">
    <name type="scientific">uncultured Sphingomonadaceae bacterium</name>
    <dbReference type="NCBI Taxonomy" id="169976"/>
    <lineage>
        <taxon>Bacteria</taxon>
        <taxon>Pseudomonadati</taxon>
        <taxon>Pseudomonadota</taxon>
        <taxon>Alphaproteobacteria</taxon>
        <taxon>Sphingomonadales</taxon>
        <taxon>Sphingomonadaceae</taxon>
        <taxon>environmental samples</taxon>
    </lineage>
</organism>
<evidence type="ECO:0000256" key="1">
    <source>
        <dbReference type="SAM" id="SignalP"/>
    </source>
</evidence>
<reference evidence="3" key="1">
    <citation type="submission" date="2020-02" db="EMBL/GenBank/DDBJ databases">
        <authorList>
            <person name="Meier V. D."/>
        </authorList>
    </citation>
    <scope>NUCLEOTIDE SEQUENCE</scope>
    <source>
        <strain evidence="3">AVDCRST_MAG91</strain>
    </source>
</reference>
<protein>
    <recommendedName>
        <fullName evidence="2">Ice-binding protein C-terminal domain-containing protein</fullName>
    </recommendedName>
</protein>
<name>A0A6J4SP18_9SPHN</name>
<dbReference type="NCBIfam" id="TIGR02595">
    <property type="entry name" value="PEP_CTERM"/>
    <property type="match status" value="1"/>
</dbReference>
<feature type="signal peptide" evidence="1">
    <location>
        <begin position="1"/>
        <end position="20"/>
    </location>
</feature>
<dbReference type="NCBIfam" id="NF035944">
    <property type="entry name" value="PEPxxWA-CTERM"/>
    <property type="match status" value="1"/>
</dbReference>
<dbReference type="InterPro" id="IPR013424">
    <property type="entry name" value="Ice-binding_C"/>
</dbReference>
<accession>A0A6J4SP18</accession>
<dbReference type="EMBL" id="CADCVX010000225">
    <property type="protein sequence ID" value="CAA9500009.1"/>
    <property type="molecule type" value="Genomic_DNA"/>
</dbReference>
<evidence type="ECO:0000313" key="3">
    <source>
        <dbReference type="EMBL" id="CAA9500009.1"/>
    </source>
</evidence>
<dbReference type="Pfam" id="PF07589">
    <property type="entry name" value="PEP-CTERM"/>
    <property type="match status" value="1"/>
</dbReference>
<sequence>MRRLTRAATFAGALSMGLLAAPATATIIIVPANSIQGANVLFNDGVQTGATVTGFTNVKPSPLVSFTGSTVGGGDVIRASGGQARIDGALNAATQNPNDTLLLSGLQFGLSNGGTFNNLEFNLFGAGATATAVNFMFTDNMGEVFNFSQALGNGENFFGFQGIDGQSIRTASLSLVGGGIQDVRQIRLNAVPSTMSAVPEPATWAFMLVGFGAVGYSMRKRPNYKFAQAV</sequence>
<proteinExistence type="predicted"/>